<gene>
    <name evidence="1" type="ORF">NFI95_04930</name>
</gene>
<sequence>MAQITQLGSLNTAALVVPDLYVQIAAPQTLALNGVSTDRIGVVGTASWGPVNQPVVLGSLADYNVAFGSVQTRQYDLGTPIALAEQQGATSFVGVRVTDGSDTAANYAMLYSSAGYPAILTAIYTGTLGNQVGLTLGTGTKTGTWKLTLQMPGQLAEVFDNIDASQGAASFWTNLVSAVNNGNSASRGPSNLCAASVGNNLSTAPQAIADQYLMNGSDGASSVADAIVVGTDGVSRTGMYALRGQACALAVMADCVDPTFWTTQSAFGESEGIYMILAGARGQVISSAVQMKQQSGLDSYAAKLMFGDWIYWYDQTNIQTRLVSPQGVVAGCLANLSPEQSSLNKPLSGIIGSQKSGLASSGQVLAYSSAELQQLFSAGIDVVSNPAPGGAYWAVRCGHNSSSSSVIASDAYTRMTNFIAETLSSGMGKYVGSVINSTLLSNIRATLLGYLSSLVTQGILGSVDGAAPYAVVCDASNNPQTRTALGYVQADVQVRYQGINERFIVNLQGGQNVTVTTTN</sequence>
<name>A0ABT1W687_9PROT</name>
<organism evidence="1 2">
    <name type="scientific">Endosaccharibacter trunci</name>
    <dbReference type="NCBI Taxonomy" id="2812733"/>
    <lineage>
        <taxon>Bacteria</taxon>
        <taxon>Pseudomonadati</taxon>
        <taxon>Pseudomonadota</taxon>
        <taxon>Alphaproteobacteria</taxon>
        <taxon>Acetobacterales</taxon>
        <taxon>Acetobacteraceae</taxon>
        <taxon>Endosaccharibacter</taxon>
    </lineage>
</organism>
<evidence type="ECO:0000313" key="2">
    <source>
        <dbReference type="Proteomes" id="UP001524587"/>
    </source>
</evidence>
<dbReference type="EMBL" id="JAMSKV010000003">
    <property type="protein sequence ID" value="MCQ8277787.1"/>
    <property type="molecule type" value="Genomic_DNA"/>
</dbReference>
<proteinExistence type="predicted"/>
<dbReference type="PANTHER" id="PTHR35861">
    <property type="match status" value="1"/>
</dbReference>
<protein>
    <submittedName>
        <fullName evidence="1">Phage tail protein</fullName>
    </submittedName>
</protein>
<evidence type="ECO:0000313" key="1">
    <source>
        <dbReference type="EMBL" id="MCQ8277787.1"/>
    </source>
</evidence>
<accession>A0ABT1W687</accession>
<dbReference type="Proteomes" id="UP001524587">
    <property type="component" value="Unassembled WGS sequence"/>
</dbReference>
<reference evidence="1 2" key="1">
    <citation type="submission" date="2022-06" db="EMBL/GenBank/DDBJ databases">
        <title>Endosaccharibacter gen. nov., sp. nov., endophytic bacteria isolated from sugarcane.</title>
        <authorList>
            <person name="Pitiwittayakul N."/>
            <person name="Yukphan P."/>
            <person name="Charoenyingcharoen P."/>
            <person name="Tanasupawat S."/>
        </authorList>
    </citation>
    <scope>NUCLEOTIDE SEQUENCE [LARGE SCALE GENOMIC DNA]</scope>
    <source>
        <strain evidence="1 2">KSS8</strain>
    </source>
</reference>
<dbReference type="RefSeq" id="WP_422863247.1">
    <property type="nucleotide sequence ID" value="NZ_JAMSKV010000003.1"/>
</dbReference>
<dbReference type="PANTHER" id="PTHR35861:SF2">
    <property type="entry name" value="FELS-2 PROPHAGE PROTEIN"/>
    <property type="match status" value="1"/>
</dbReference>
<dbReference type="InterPro" id="IPR052042">
    <property type="entry name" value="Tail_sheath_structural"/>
</dbReference>
<keyword evidence="2" id="KW-1185">Reference proteome</keyword>
<dbReference type="Gene3D" id="3.40.50.11780">
    <property type="match status" value="1"/>
</dbReference>
<comment type="caution">
    <text evidence="1">The sequence shown here is derived from an EMBL/GenBank/DDBJ whole genome shotgun (WGS) entry which is preliminary data.</text>
</comment>